<comment type="similarity">
    <text evidence="1">Belongs to the peptidase A1 family.</text>
</comment>
<evidence type="ECO:0000256" key="7">
    <source>
        <dbReference type="SAM" id="MobiDB-lite"/>
    </source>
</evidence>
<feature type="compositionally biased region" description="Gly residues" evidence="7">
    <location>
        <begin position="646"/>
        <end position="660"/>
    </location>
</feature>
<feature type="region of interest" description="Disordered" evidence="7">
    <location>
        <begin position="646"/>
        <end position="676"/>
    </location>
</feature>
<dbReference type="GO" id="GO:0006508">
    <property type="term" value="P:proteolysis"/>
    <property type="evidence" value="ECO:0007669"/>
    <property type="project" value="UniProtKB-KW"/>
</dbReference>
<keyword evidence="6" id="KW-0865">Zymogen</keyword>
<dbReference type="EMBL" id="JAAAUQ010000037">
    <property type="protein sequence ID" value="KAF9156096.1"/>
    <property type="molecule type" value="Genomic_DNA"/>
</dbReference>
<dbReference type="PANTHER" id="PTHR47965">
    <property type="entry name" value="ASPARTYL PROTEASE-RELATED"/>
    <property type="match status" value="1"/>
</dbReference>
<keyword evidence="2" id="KW-0645">Protease</keyword>
<accession>A0A9P5S8I0</accession>
<dbReference type="GO" id="GO:0004190">
    <property type="term" value="F:aspartic-type endopeptidase activity"/>
    <property type="evidence" value="ECO:0007669"/>
    <property type="project" value="UniProtKB-KW"/>
</dbReference>
<evidence type="ECO:0000313" key="10">
    <source>
        <dbReference type="Proteomes" id="UP000748756"/>
    </source>
</evidence>
<evidence type="ECO:0000313" key="9">
    <source>
        <dbReference type="EMBL" id="KAF9156096.1"/>
    </source>
</evidence>
<gene>
    <name evidence="9" type="primary">BACE2</name>
    <name evidence="9" type="ORF">BG015_007273</name>
</gene>
<organism evidence="9 10">
    <name type="scientific">Linnemannia schmuckeri</name>
    <dbReference type="NCBI Taxonomy" id="64567"/>
    <lineage>
        <taxon>Eukaryota</taxon>
        <taxon>Fungi</taxon>
        <taxon>Fungi incertae sedis</taxon>
        <taxon>Mucoromycota</taxon>
        <taxon>Mortierellomycotina</taxon>
        <taxon>Mortierellomycetes</taxon>
        <taxon>Mortierellales</taxon>
        <taxon>Mortierellaceae</taxon>
        <taxon>Linnemannia</taxon>
    </lineage>
</organism>
<evidence type="ECO:0000256" key="1">
    <source>
        <dbReference type="ARBA" id="ARBA00007447"/>
    </source>
</evidence>
<keyword evidence="5" id="KW-0378">Hydrolase</keyword>
<keyword evidence="10" id="KW-1185">Reference proteome</keyword>
<dbReference type="Pfam" id="PF00026">
    <property type="entry name" value="Asp"/>
    <property type="match status" value="1"/>
</dbReference>
<dbReference type="InterPro" id="IPR001461">
    <property type="entry name" value="Aspartic_peptidase_A1"/>
</dbReference>
<feature type="domain" description="Peptidase A1" evidence="8">
    <location>
        <begin position="1"/>
        <end position="566"/>
    </location>
</feature>
<protein>
    <submittedName>
        <fullName evidence="9">Beta-secretase 2</fullName>
    </submittedName>
</protein>
<dbReference type="InterPro" id="IPR033121">
    <property type="entry name" value="PEPTIDASE_A1"/>
</dbReference>
<dbReference type="AlphaFoldDB" id="A0A9P5S8I0"/>
<evidence type="ECO:0000256" key="2">
    <source>
        <dbReference type="ARBA" id="ARBA00022670"/>
    </source>
</evidence>
<feature type="compositionally biased region" description="Polar residues" evidence="7">
    <location>
        <begin position="125"/>
        <end position="140"/>
    </location>
</feature>
<dbReference type="Proteomes" id="UP000748756">
    <property type="component" value="Unassembled WGS sequence"/>
</dbReference>
<reference evidence="9" key="1">
    <citation type="journal article" date="2020" name="Fungal Divers.">
        <title>Resolving the Mortierellaceae phylogeny through synthesis of multi-gene phylogenetics and phylogenomics.</title>
        <authorList>
            <person name="Vandepol N."/>
            <person name="Liber J."/>
            <person name="Desiro A."/>
            <person name="Na H."/>
            <person name="Kennedy M."/>
            <person name="Barry K."/>
            <person name="Grigoriev I.V."/>
            <person name="Miller A.N."/>
            <person name="O'Donnell K."/>
            <person name="Stajich J.E."/>
            <person name="Bonito G."/>
        </authorList>
    </citation>
    <scope>NUCLEOTIDE SEQUENCE</scope>
    <source>
        <strain evidence="9">NRRL 6426</strain>
    </source>
</reference>
<dbReference type="PANTHER" id="PTHR47965:SF12">
    <property type="entry name" value="ASPARTIC PROTEINASE 3-RELATED"/>
    <property type="match status" value="1"/>
</dbReference>
<evidence type="ECO:0000256" key="5">
    <source>
        <dbReference type="ARBA" id="ARBA00022801"/>
    </source>
</evidence>
<dbReference type="Gene3D" id="2.40.70.10">
    <property type="entry name" value="Acid Proteases"/>
    <property type="match status" value="1"/>
</dbReference>
<evidence type="ECO:0000256" key="4">
    <source>
        <dbReference type="ARBA" id="ARBA00022750"/>
    </source>
</evidence>
<dbReference type="SUPFAM" id="SSF50630">
    <property type="entry name" value="Acid proteases"/>
    <property type="match status" value="1"/>
</dbReference>
<proteinExistence type="inferred from homology"/>
<keyword evidence="3" id="KW-0732">Signal</keyword>
<keyword evidence="4" id="KW-0064">Aspartyl protease</keyword>
<dbReference type="InterPro" id="IPR021109">
    <property type="entry name" value="Peptidase_aspartic_dom_sf"/>
</dbReference>
<dbReference type="InterPro" id="IPR001969">
    <property type="entry name" value="Aspartic_peptidase_AS"/>
</dbReference>
<evidence type="ECO:0000256" key="3">
    <source>
        <dbReference type="ARBA" id="ARBA00022729"/>
    </source>
</evidence>
<evidence type="ECO:0000256" key="6">
    <source>
        <dbReference type="ARBA" id="ARBA00023145"/>
    </source>
</evidence>
<evidence type="ECO:0000259" key="8">
    <source>
        <dbReference type="PROSITE" id="PS51767"/>
    </source>
</evidence>
<comment type="caution">
    <text evidence="9">The sequence shown here is derived from an EMBL/GenBank/DDBJ whole genome shotgun (WGS) entry which is preliminary data.</text>
</comment>
<feature type="region of interest" description="Disordered" evidence="7">
    <location>
        <begin position="125"/>
        <end position="146"/>
    </location>
</feature>
<dbReference type="PROSITE" id="PS51767">
    <property type="entry name" value="PEPTIDASE_A1"/>
    <property type="match status" value="1"/>
</dbReference>
<dbReference type="PROSITE" id="PS00141">
    <property type="entry name" value="ASP_PROTEASE"/>
    <property type="match status" value="1"/>
</dbReference>
<sequence length="724" mass="77049">MINAQCKKQYNVIIDTGSAHFAVASNVCKDCIIQRKDHFRPNEEEEIPIDADVELANAIARNHPLVAEKGAMGGGQQQQPWSLFKEWPNKTQSSPESPSSTITATTTTSGAVAFHAPVTTLTSVAQHPTTTLTNTSSSAPTRGPLQDAFHVGANLRFPDNKDRLKKLQAEAQAAVVAAAGTILPIVPAGHPPVDNQQSPFSSPHISERTYNKRSAFGERRVLVAAPAENLYPLSVNAREQGETIRVSYGIKTHSVGWSGVMTSDLMTLDMAKVNSGVITNITASLTPTVTTDAPGTKHLQDGGTMEKETNVGPTWHLGYRSLSVDRKPTLFDTLSASMKIPNGFALQLCGRVSNTTKSGNIFLGGYSSSHLAEPMQFVPLVKRDWYQVRLDGFKVMGQPVLGMQNLNLPKTIVDSGTTNILMSNYNLQFLIDALAQSGIVQWSTLIPEQDVNNFWFRNAVLRLPRSSFRVATMARAVEVVMSGVAVPIYTSSFMRIKPVPSGQAPEGYVDFWWHGFASSTAPDAIEAERASGGAVMPGAVGTILGETLFAGKVVYFERGNENVQQPGEEDFGRIGFGRGKNCFAPADHRNVDVLASGGQVAVVDLDGLGPVRTAATSDASGIRFGRGNGKGLDVHGAGGVGVHAAGAGTGWQGQKKGGGAQPKKGTGRSPTTPIQTQIHIHRLDGPIRLMGGGVASIPRPWGSSSGLLRNLGAGLLVAYLAATF</sequence>
<name>A0A9P5S8I0_9FUNG</name>
<dbReference type="OrthoDB" id="3089at2759"/>